<evidence type="ECO:0000313" key="2">
    <source>
        <dbReference type="Proteomes" id="UP000039021"/>
    </source>
</evidence>
<dbReference type="EMBL" id="CSBK01003563">
    <property type="protein sequence ID" value="CPB03120.1"/>
    <property type="molecule type" value="Genomic_DNA"/>
</dbReference>
<dbReference type="Proteomes" id="UP000039021">
    <property type="component" value="Unassembled WGS sequence"/>
</dbReference>
<organism evidence="1 2">
    <name type="scientific">Mycobacterium tuberculosis</name>
    <dbReference type="NCBI Taxonomy" id="1773"/>
    <lineage>
        <taxon>Bacteria</taxon>
        <taxon>Bacillati</taxon>
        <taxon>Actinomycetota</taxon>
        <taxon>Actinomycetes</taxon>
        <taxon>Mycobacteriales</taxon>
        <taxon>Mycobacteriaceae</taxon>
        <taxon>Mycobacterium</taxon>
        <taxon>Mycobacterium tuberculosis complex</taxon>
    </lineage>
</organism>
<name>A0A916LG00_MYCTX</name>
<evidence type="ECO:0000313" key="1">
    <source>
        <dbReference type="EMBL" id="CPB03120.1"/>
    </source>
</evidence>
<accession>A0A916LG00</accession>
<sequence length="119" mass="12324">MSSVAASADAKSSCRKTDATWSWTTRNAAAPVLAMPGSSPLVIFCSTTTTPWCTYMRPSSAVVVSELAHPRSASWPCTAPCASPMSMSSVDNATRVSMSAALRASCQASTVAISDVVMV</sequence>
<comment type="caution">
    <text evidence="1">The sequence shown here is derived from an EMBL/GenBank/DDBJ whole genome shotgun (WGS) entry which is preliminary data.</text>
</comment>
<proteinExistence type="predicted"/>
<gene>
    <name evidence="1" type="ORF">ERS007739_05017</name>
</gene>
<protein>
    <submittedName>
        <fullName evidence="1">Uncharacterized protein</fullName>
    </submittedName>
</protein>
<reference evidence="2" key="1">
    <citation type="submission" date="2015-03" db="EMBL/GenBank/DDBJ databases">
        <authorList>
            <consortium name="Pathogen Informatics"/>
        </authorList>
    </citation>
    <scope>NUCLEOTIDE SEQUENCE [LARGE SCALE GENOMIC DNA]</scope>
    <source>
        <strain evidence="2">N09902308</strain>
    </source>
</reference>
<dbReference type="AlphaFoldDB" id="A0A916LG00"/>